<dbReference type="Gene3D" id="3.30.470.20">
    <property type="entry name" value="ATP-grasp fold, B domain"/>
    <property type="match status" value="1"/>
</dbReference>
<dbReference type="Gene3D" id="3.30.1490.20">
    <property type="entry name" value="ATP-grasp fold, A domain"/>
    <property type="match status" value="1"/>
</dbReference>
<keyword evidence="14" id="KW-0670">Pyruvate</keyword>
<evidence type="ECO:0000256" key="7">
    <source>
        <dbReference type="ARBA" id="ARBA00022777"/>
    </source>
</evidence>
<sequence length="892" mass="99153">MAKNKSVYAFEEADSKNRMLLGGKGAGLSEMTRLKLPVPPGFTITTEVCNNYYGNGKKLPKDVMPLVMKNIAKMEKKTGKKWNSTKNPLLVSVRSGAAISMPGMMDTILNLGLNEKTVEGFAQQTKNPRFSWDSYRRFIQLFGKVVFGVNDEKFDHVLDSAKNKQGVTDDSKLNVESLKKIVSEYKKICETHTKRKFPDTPNEQLGLAIEAVFKSWMGERAVVYREKNGITKDIANGTAVNVVTMVFGNMGDDSATGVVFTRNGHNGKREIEGEYLINAQGEDVVAGVRTGKNVDLLKKEMPKSHKELSNACARLEKHFREPQDIEFTIEQGKFYLLQTRTAKMSAGALVKTSVDMVKEKLIDKNKALTRIPAQQLEALLHRTMDESKIKEHKKLAKGIAASPGAASGIAIFDVKKAIELGEAGRKVILIRKETKPEDVPAFFSAEGILTSLGGKSSHAAIVSRGMGKPCIVGCAELKINYDDNTCTANGITVKENDMITIDGSIGTVFIGEVPTVEPKVTKDFQTILSWAQNTKQLGIRANADTPDAAKLARQYGAQGIGLCRTERMFNEGDRIGLFVEMIMAQSTEERNQVLRKLQELQKSDFIGILKAMEGYKVTIRLLDPPLHEFLPNPEELKEKMNKENDKSEKTQRVLDRARELAEINPMMGHRGVRVAITYPEIYRMQITAVFEAAAELSKKKVNAKPQIMIPQVGSLAELNYIKTIYDDVKKQIEKKYKKKFKINFGTMLEVVRACLTSDELVNTAEFFSFGTNDLTQAVFSFSREDAEGKFLPEYMEKELLETSPFQSIDVNGVGHLMKIGIKQGRDIKKDLEIGICGEHGGDPNSIKFCHSADVSYVSASPHRIPIAIVAAAQAEIEQKNIKKSKPNKKSRK</sequence>
<dbReference type="InterPro" id="IPR015813">
    <property type="entry name" value="Pyrv/PenolPyrv_kinase-like_dom"/>
</dbReference>
<dbReference type="NCBIfam" id="TIGR01828">
    <property type="entry name" value="pyru_phos_dikin"/>
    <property type="match status" value="1"/>
</dbReference>
<evidence type="ECO:0000256" key="8">
    <source>
        <dbReference type="ARBA" id="ARBA00022840"/>
    </source>
</evidence>
<keyword evidence="8" id="KW-0067">ATP-binding</keyword>
<feature type="domain" description="Pyruvate phosphate dikinase AMP/ATP-binding" evidence="12">
    <location>
        <begin position="58"/>
        <end position="300"/>
    </location>
</feature>
<dbReference type="InterPro" id="IPR002192">
    <property type="entry name" value="PPDK_AMP/ATP-bd"/>
</dbReference>
<dbReference type="GO" id="GO:0016301">
    <property type="term" value="F:kinase activity"/>
    <property type="evidence" value="ECO:0007669"/>
    <property type="project" value="UniProtKB-KW"/>
</dbReference>
<evidence type="ECO:0000256" key="1">
    <source>
        <dbReference type="ARBA" id="ARBA00001946"/>
    </source>
</evidence>
<gene>
    <name evidence="14" type="primary">ppdK</name>
</gene>
<keyword evidence="4 14" id="KW-0808">Transferase</keyword>
<evidence type="ECO:0000259" key="11">
    <source>
        <dbReference type="Pfam" id="PF00391"/>
    </source>
</evidence>
<evidence type="ECO:0000256" key="5">
    <source>
        <dbReference type="ARBA" id="ARBA00022723"/>
    </source>
</evidence>
<dbReference type="GO" id="GO:0046872">
    <property type="term" value="F:metal ion binding"/>
    <property type="evidence" value="ECO:0007669"/>
    <property type="project" value="UniProtKB-KW"/>
</dbReference>
<feature type="domain" description="PEP-utilising enzyme C-terminal" evidence="13">
    <location>
        <begin position="522"/>
        <end position="875"/>
    </location>
</feature>
<protein>
    <recommendedName>
        <fullName evidence="3">pyruvate, phosphate dikinase</fullName>
        <ecNumber evidence="3">2.7.9.1</ecNumber>
    </recommendedName>
</protein>
<feature type="domain" description="Pyruvate phosphate dikinase AMP/ATP-binding" evidence="12">
    <location>
        <begin position="20"/>
        <end position="54"/>
    </location>
</feature>
<dbReference type="InterPro" id="IPR018274">
    <property type="entry name" value="PEP_util_AS"/>
</dbReference>
<dbReference type="SUPFAM" id="SSF51621">
    <property type="entry name" value="Phosphoenolpyruvate/pyruvate domain"/>
    <property type="match status" value="1"/>
</dbReference>
<evidence type="ECO:0000256" key="2">
    <source>
        <dbReference type="ARBA" id="ARBA00007837"/>
    </source>
</evidence>
<dbReference type="PANTHER" id="PTHR22931">
    <property type="entry name" value="PHOSPHOENOLPYRUVATE DIKINASE-RELATED"/>
    <property type="match status" value="1"/>
</dbReference>
<reference evidence="14" key="1">
    <citation type="journal article" date="2014" name="Genome Biol. Evol.">
        <title>Pangenome evidence for extensive interdomain horizontal transfer affecting lineage core and shell genes in uncultured planktonic thaumarchaeota and euryarchaeota.</title>
        <authorList>
            <person name="Deschamps P."/>
            <person name="Zivanovic Y."/>
            <person name="Moreira D."/>
            <person name="Rodriguez-Valera F."/>
            <person name="Lopez-Garcia P."/>
        </authorList>
    </citation>
    <scope>NUCLEOTIDE SEQUENCE</scope>
</reference>
<comment type="similarity">
    <text evidence="2">Belongs to the PEP-utilizing enzyme family.</text>
</comment>
<keyword evidence="7 14" id="KW-0418">Kinase</keyword>
<evidence type="ECO:0000256" key="4">
    <source>
        <dbReference type="ARBA" id="ARBA00022679"/>
    </source>
</evidence>
<dbReference type="InterPro" id="IPR036637">
    <property type="entry name" value="Phosphohistidine_dom_sf"/>
</dbReference>
<feature type="domain" description="PEP-utilising enzyme mobile" evidence="11">
    <location>
        <begin position="426"/>
        <end position="506"/>
    </location>
</feature>
<evidence type="ECO:0000256" key="9">
    <source>
        <dbReference type="ARBA" id="ARBA00022842"/>
    </source>
</evidence>
<dbReference type="PANTHER" id="PTHR22931:SF9">
    <property type="entry name" value="PYRUVATE, PHOSPHATE DIKINASE 1, CHLOROPLASTIC"/>
    <property type="match status" value="1"/>
</dbReference>
<dbReference type="GO" id="GO:0005524">
    <property type="term" value="F:ATP binding"/>
    <property type="evidence" value="ECO:0007669"/>
    <property type="project" value="UniProtKB-KW"/>
</dbReference>
<dbReference type="Gene3D" id="3.50.30.10">
    <property type="entry name" value="Phosphohistidine domain"/>
    <property type="match status" value="1"/>
</dbReference>
<dbReference type="PIRSF" id="PIRSF000853">
    <property type="entry name" value="PPDK"/>
    <property type="match status" value="1"/>
</dbReference>
<proteinExistence type="inferred from homology"/>
<evidence type="ECO:0000256" key="3">
    <source>
        <dbReference type="ARBA" id="ARBA00011994"/>
    </source>
</evidence>
<dbReference type="EC" id="2.7.9.1" evidence="3"/>
<feature type="binding site" evidence="10">
    <location>
        <position position="749"/>
    </location>
    <ligand>
        <name>Mg(2+)</name>
        <dbReference type="ChEBI" id="CHEBI:18420"/>
    </ligand>
</feature>
<keyword evidence="9 10" id="KW-0460">Magnesium</keyword>
<accession>A0A075GB55</accession>
<dbReference type="Gene3D" id="3.20.20.60">
    <property type="entry name" value="Phosphoenolpyruvate-binding domains"/>
    <property type="match status" value="1"/>
</dbReference>
<evidence type="ECO:0000259" key="12">
    <source>
        <dbReference type="Pfam" id="PF01326"/>
    </source>
</evidence>
<dbReference type="SUPFAM" id="SSF52009">
    <property type="entry name" value="Phosphohistidine domain"/>
    <property type="match status" value="1"/>
</dbReference>
<dbReference type="AlphaFoldDB" id="A0A075GB55"/>
<dbReference type="GO" id="GO:0050242">
    <property type="term" value="F:pyruvate, phosphate dikinase activity"/>
    <property type="evidence" value="ECO:0007669"/>
    <property type="project" value="UniProtKB-EC"/>
</dbReference>
<comment type="cofactor">
    <cofactor evidence="1 10">
        <name>Mg(2+)</name>
        <dbReference type="ChEBI" id="CHEBI:18420"/>
    </cofactor>
</comment>
<evidence type="ECO:0000259" key="13">
    <source>
        <dbReference type="Pfam" id="PF02896"/>
    </source>
</evidence>
<dbReference type="InterPro" id="IPR013815">
    <property type="entry name" value="ATP_grasp_subdomain_1"/>
</dbReference>
<dbReference type="Pfam" id="PF01326">
    <property type="entry name" value="PPDK_N"/>
    <property type="match status" value="3"/>
</dbReference>
<keyword evidence="5 10" id="KW-0479">Metal-binding</keyword>
<dbReference type="EMBL" id="KF900604">
    <property type="protein sequence ID" value="AIF00874.1"/>
    <property type="molecule type" value="Genomic_DNA"/>
</dbReference>
<dbReference type="InterPro" id="IPR000121">
    <property type="entry name" value="PEP_util_C"/>
</dbReference>
<feature type="binding site" evidence="10">
    <location>
        <position position="773"/>
    </location>
    <ligand>
        <name>Mg(2+)</name>
        <dbReference type="ChEBI" id="CHEBI:18420"/>
    </ligand>
</feature>
<dbReference type="SUPFAM" id="SSF56059">
    <property type="entry name" value="Glutathione synthetase ATP-binding domain-like"/>
    <property type="match status" value="1"/>
</dbReference>
<dbReference type="InterPro" id="IPR040442">
    <property type="entry name" value="Pyrv_kinase-like_dom_sf"/>
</dbReference>
<keyword evidence="6" id="KW-0547">Nucleotide-binding</keyword>
<feature type="domain" description="Pyruvate phosphate dikinase AMP/ATP-binding" evidence="12">
    <location>
        <begin position="306"/>
        <end position="359"/>
    </location>
</feature>
<name>A0A075GB55_9ARCH</name>
<dbReference type="Pfam" id="PF00391">
    <property type="entry name" value="PEP-utilizers"/>
    <property type="match status" value="1"/>
</dbReference>
<evidence type="ECO:0000313" key="14">
    <source>
        <dbReference type="EMBL" id="AIF00874.1"/>
    </source>
</evidence>
<dbReference type="Pfam" id="PF02896">
    <property type="entry name" value="PEP-utilizers_C"/>
    <property type="match status" value="1"/>
</dbReference>
<dbReference type="InterPro" id="IPR010121">
    <property type="entry name" value="Pyruvate_phosphate_dikinase"/>
</dbReference>
<dbReference type="Gene3D" id="1.20.80.30">
    <property type="match status" value="1"/>
</dbReference>
<dbReference type="InterPro" id="IPR008279">
    <property type="entry name" value="PEP-util_enz_mobile_dom"/>
</dbReference>
<evidence type="ECO:0000256" key="6">
    <source>
        <dbReference type="ARBA" id="ARBA00022741"/>
    </source>
</evidence>
<dbReference type="NCBIfam" id="NF004531">
    <property type="entry name" value="PRK05878.1"/>
    <property type="match status" value="1"/>
</dbReference>
<evidence type="ECO:0000256" key="10">
    <source>
        <dbReference type="PIRSR" id="PIRSR000853-3"/>
    </source>
</evidence>
<organism evidence="14">
    <name type="scientific">uncultured marine thaumarchaeote KM3_13_C11</name>
    <dbReference type="NCBI Taxonomy" id="1456007"/>
    <lineage>
        <taxon>Archaea</taxon>
        <taxon>Nitrososphaerota</taxon>
        <taxon>environmental samples</taxon>
    </lineage>
</organism>
<dbReference type="Gene3D" id="1.10.189.10">
    <property type="entry name" value="Pyruvate Phosphate Dikinase, domain 2"/>
    <property type="match status" value="1"/>
</dbReference>
<dbReference type="PROSITE" id="PS00370">
    <property type="entry name" value="PEP_ENZYMES_PHOS_SITE"/>
    <property type="match status" value="1"/>
</dbReference>